<evidence type="ECO:0000313" key="9">
    <source>
        <dbReference type="Proteomes" id="UP000199286"/>
    </source>
</evidence>
<dbReference type="SUPFAM" id="SSF103481">
    <property type="entry name" value="Multidrug resistance efflux transporter EmrE"/>
    <property type="match status" value="2"/>
</dbReference>
<dbReference type="PANTHER" id="PTHR32322">
    <property type="entry name" value="INNER MEMBRANE TRANSPORTER"/>
    <property type="match status" value="1"/>
</dbReference>
<feature type="domain" description="EamA" evidence="7">
    <location>
        <begin position="148"/>
        <end position="275"/>
    </location>
</feature>
<dbReference type="InterPro" id="IPR037185">
    <property type="entry name" value="EmrE-like"/>
</dbReference>
<dbReference type="Proteomes" id="UP000199286">
    <property type="component" value="Unassembled WGS sequence"/>
</dbReference>
<feature type="signal peptide" evidence="6">
    <location>
        <begin position="1"/>
        <end position="15"/>
    </location>
</feature>
<dbReference type="GO" id="GO:0016020">
    <property type="term" value="C:membrane"/>
    <property type="evidence" value="ECO:0007669"/>
    <property type="project" value="UniProtKB-SubCell"/>
</dbReference>
<dbReference type="OrthoDB" id="321830at2"/>
<evidence type="ECO:0000256" key="1">
    <source>
        <dbReference type="ARBA" id="ARBA00004141"/>
    </source>
</evidence>
<evidence type="ECO:0000256" key="4">
    <source>
        <dbReference type="ARBA" id="ARBA00023136"/>
    </source>
</evidence>
<dbReference type="Pfam" id="PF00892">
    <property type="entry name" value="EamA"/>
    <property type="match status" value="1"/>
</dbReference>
<reference evidence="8 9" key="1">
    <citation type="submission" date="2016-10" db="EMBL/GenBank/DDBJ databases">
        <authorList>
            <person name="de Groot N.N."/>
        </authorList>
    </citation>
    <scope>NUCLEOTIDE SEQUENCE [LARGE SCALE GENOMIC DNA]</scope>
    <source>
        <strain evidence="8 9">DSM 26880</strain>
    </source>
</reference>
<keyword evidence="2 5" id="KW-0812">Transmembrane</keyword>
<sequence>MRLFLLTALTMTAFAANSILNRAAVGGGDIGAIPFGAVRLAAGACVLLALVLLLRRKPVFGGPGRVPGVAGLFVYVFGFSWAYQALDAGLGALILFGCVQITMFCGAIMGGETPPRARWAGAIVALGGLAWLLWPGAGVTVSLPHAAAMVAAGIGWGGYSLAGRATADPLVATMANFALAAPAGLLLAGALPGSFEPATPLGLALAVLSGAVASGMGYALWYSVLPRIPGTVAAIAQLSVPVIAMAGGAALLGEVPDADAVLAGAIVLGGIGLSVLRR</sequence>
<feature type="transmembrane region" description="Helical" evidence="5">
    <location>
        <begin position="201"/>
        <end position="221"/>
    </location>
</feature>
<dbReference type="InterPro" id="IPR000620">
    <property type="entry name" value="EamA_dom"/>
</dbReference>
<dbReference type="RefSeq" id="WP_089878341.1">
    <property type="nucleotide sequence ID" value="NZ_FNPF01000001.1"/>
</dbReference>
<feature type="transmembrane region" description="Helical" evidence="5">
    <location>
        <begin position="143"/>
        <end position="162"/>
    </location>
</feature>
<feature type="transmembrane region" description="Helical" evidence="5">
    <location>
        <begin position="233"/>
        <end position="252"/>
    </location>
</feature>
<protein>
    <submittedName>
        <fullName evidence="8">EamA-like transporter family protein</fullName>
    </submittedName>
</protein>
<keyword evidence="9" id="KW-1185">Reference proteome</keyword>
<evidence type="ECO:0000256" key="2">
    <source>
        <dbReference type="ARBA" id="ARBA00022692"/>
    </source>
</evidence>
<organism evidence="8 9">
    <name type="scientific">Citreimonas salinaria</name>
    <dbReference type="NCBI Taxonomy" id="321339"/>
    <lineage>
        <taxon>Bacteria</taxon>
        <taxon>Pseudomonadati</taxon>
        <taxon>Pseudomonadota</taxon>
        <taxon>Alphaproteobacteria</taxon>
        <taxon>Rhodobacterales</taxon>
        <taxon>Roseobacteraceae</taxon>
        <taxon>Citreimonas</taxon>
    </lineage>
</organism>
<evidence type="ECO:0000256" key="6">
    <source>
        <dbReference type="SAM" id="SignalP"/>
    </source>
</evidence>
<evidence type="ECO:0000259" key="7">
    <source>
        <dbReference type="Pfam" id="PF00892"/>
    </source>
</evidence>
<evidence type="ECO:0000313" key="8">
    <source>
        <dbReference type="EMBL" id="SDX89501.1"/>
    </source>
</evidence>
<name>A0A1H3FET3_9RHOB</name>
<feature type="transmembrane region" description="Helical" evidence="5">
    <location>
        <begin position="89"/>
        <end position="110"/>
    </location>
</feature>
<dbReference type="EMBL" id="FNPF01000001">
    <property type="protein sequence ID" value="SDX89501.1"/>
    <property type="molecule type" value="Genomic_DNA"/>
</dbReference>
<feature type="transmembrane region" description="Helical" evidence="5">
    <location>
        <begin position="174"/>
        <end position="195"/>
    </location>
</feature>
<keyword evidence="6" id="KW-0732">Signal</keyword>
<evidence type="ECO:0000256" key="3">
    <source>
        <dbReference type="ARBA" id="ARBA00022989"/>
    </source>
</evidence>
<feature type="transmembrane region" description="Helical" evidence="5">
    <location>
        <begin position="258"/>
        <end position="276"/>
    </location>
</feature>
<dbReference type="STRING" id="321339.SAMN05444340_101387"/>
<dbReference type="AlphaFoldDB" id="A0A1H3FET3"/>
<keyword evidence="4 5" id="KW-0472">Membrane</keyword>
<proteinExistence type="predicted"/>
<gene>
    <name evidence="8" type="ORF">SAMN05444340_101387</name>
</gene>
<dbReference type="PANTHER" id="PTHR32322:SF9">
    <property type="entry name" value="AMINO-ACID METABOLITE EFFLUX PUMP-RELATED"/>
    <property type="match status" value="1"/>
</dbReference>
<feature type="transmembrane region" description="Helical" evidence="5">
    <location>
        <begin position="31"/>
        <end position="54"/>
    </location>
</feature>
<comment type="subcellular location">
    <subcellularLocation>
        <location evidence="1">Membrane</location>
        <topology evidence="1">Multi-pass membrane protein</topology>
    </subcellularLocation>
</comment>
<dbReference type="InterPro" id="IPR050638">
    <property type="entry name" value="AA-Vitamin_Transporters"/>
</dbReference>
<evidence type="ECO:0000256" key="5">
    <source>
        <dbReference type="SAM" id="Phobius"/>
    </source>
</evidence>
<keyword evidence="3 5" id="KW-1133">Transmembrane helix</keyword>
<feature type="transmembrane region" description="Helical" evidence="5">
    <location>
        <begin position="117"/>
        <end position="137"/>
    </location>
</feature>
<accession>A0A1H3FET3</accession>
<feature type="transmembrane region" description="Helical" evidence="5">
    <location>
        <begin position="66"/>
        <end position="83"/>
    </location>
</feature>
<feature type="chain" id="PRO_5013108353" evidence="6">
    <location>
        <begin position="16"/>
        <end position="278"/>
    </location>
</feature>